<sequence length="277" mass="31189">MTGDRNTPPPGAALPRPPLPLTQDGDLHYFLTSPYACSYLAGQTARSLVIHPARSTQQLRPVHFNELVQAGFRRSGNIIYRPQCESCQSCQSLRLPVARFVPDRSQKRAWRRHTGLLACIHRPHFDPEHFALYQRYQSARHATDVHGRPEAPASSGVYRDFLVSSPVPTWLVSFHEGPPSRDATPDDPVVMVSIIDLVSDGLSAVYTFYEPREHTSYGTWAILWQIGQAREMGLAHVYLGYWVDGCTRMAYKTRFAPHEIYRGGQWQPPAPEGVAPD</sequence>
<evidence type="ECO:0000313" key="2">
    <source>
        <dbReference type="Proteomes" id="UP001364695"/>
    </source>
</evidence>
<dbReference type="EC" id="2.3.2.8" evidence="1"/>
<dbReference type="Proteomes" id="UP001364695">
    <property type="component" value="Unassembled WGS sequence"/>
</dbReference>
<dbReference type="EMBL" id="JAWDIE010000014">
    <property type="protein sequence ID" value="MEJ7138690.1"/>
    <property type="molecule type" value="Genomic_DNA"/>
</dbReference>
<keyword evidence="2" id="KW-1185">Reference proteome</keyword>
<name>A0ACC6P3B2_9BURK</name>
<gene>
    <name evidence="1" type="ORF">RV045_09670</name>
</gene>
<protein>
    <submittedName>
        <fullName evidence="1">Arginyltransferase</fullName>
        <ecNumber evidence="1">2.3.2.8</ecNumber>
    </submittedName>
</protein>
<comment type="caution">
    <text evidence="1">The sequence shown here is derived from an EMBL/GenBank/DDBJ whole genome shotgun (WGS) entry which is preliminary data.</text>
</comment>
<accession>A0ACC6P3B2</accession>
<proteinExistence type="predicted"/>
<keyword evidence="1" id="KW-0808">Transferase</keyword>
<evidence type="ECO:0000313" key="1">
    <source>
        <dbReference type="EMBL" id="MEJ7138690.1"/>
    </source>
</evidence>
<organism evidence="1 2">
    <name type="scientific">Amphibiibacter pelophylacis</name>
    <dbReference type="NCBI Taxonomy" id="1799477"/>
    <lineage>
        <taxon>Bacteria</taxon>
        <taxon>Pseudomonadati</taxon>
        <taxon>Pseudomonadota</taxon>
        <taxon>Betaproteobacteria</taxon>
        <taxon>Burkholderiales</taxon>
        <taxon>Sphaerotilaceae</taxon>
        <taxon>Amphibiibacter</taxon>
    </lineage>
</organism>
<keyword evidence="1" id="KW-0012">Acyltransferase</keyword>
<reference evidence="1" key="1">
    <citation type="submission" date="2023-10" db="EMBL/GenBank/DDBJ databases">
        <title>Amphibacter perezi, gen. nov., sp. nov. a novel taxa of the family Comamonadaceae, class Betaproteobacteria isolated from the skin microbiota of Pelophylax perezi from different populations.</title>
        <authorList>
            <person name="Costa S."/>
            <person name="Proenca D.N."/>
            <person name="Lopes I."/>
            <person name="Morais P.V."/>
        </authorList>
    </citation>
    <scope>NUCLEOTIDE SEQUENCE</scope>
    <source>
        <strain evidence="1">SL12-8</strain>
    </source>
</reference>